<name>W0ESV8_9BACT</name>
<dbReference type="KEGG" id="bvs:BARVI_09830"/>
<protein>
    <submittedName>
        <fullName evidence="1">Uncharacterized protein</fullName>
    </submittedName>
</protein>
<keyword evidence="2" id="KW-1185">Reference proteome</keyword>
<dbReference type="EMBL" id="CP007034">
    <property type="protein sequence ID" value="AHF13910.1"/>
    <property type="molecule type" value="Genomic_DNA"/>
</dbReference>
<dbReference type="Proteomes" id="UP000018901">
    <property type="component" value="Chromosome"/>
</dbReference>
<reference evidence="1 2" key="1">
    <citation type="submission" date="2013-12" db="EMBL/GenBank/DDBJ databases">
        <authorList>
            <consortium name="DOE Joint Genome Institute"/>
            <person name="Eisen J."/>
            <person name="Huntemann M."/>
            <person name="Han J."/>
            <person name="Chen A."/>
            <person name="Kyrpides N."/>
            <person name="Mavromatis K."/>
            <person name="Markowitz V."/>
            <person name="Palaniappan K."/>
            <person name="Ivanova N."/>
            <person name="Schaumberg A."/>
            <person name="Pati A."/>
            <person name="Liolios K."/>
            <person name="Nordberg H.P."/>
            <person name="Cantor M.N."/>
            <person name="Hua S.X."/>
            <person name="Woyke T."/>
        </authorList>
    </citation>
    <scope>NUCLEOTIDE SEQUENCE [LARGE SCALE GENOMIC DNA]</scope>
    <source>
        <strain evidence="2">DSM 18177</strain>
    </source>
</reference>
<organism evidence="1 2">
    <name type="scientific">Barnesiella viscericola DSM 18177</name>
    <dbReference type="NCBI Taxonomy" id="880074"/>
    <lineage>
        <taxon>Bacteria</taxon>
        <taxon>Pseudomonadati</taxon>
        <taxon>Bacteroidota</taxon>
        <taxon>Bacteroidia</taxon>
        <taxon>Bacteroidales</taxon>
        <taxon>Barnesiellaceae</taxon>
        <taxon>Barnesiella</taxon>
    </lineage>
</organism>
<dbReference type="AlphaFoldDB" id="W0ESV8"/>
<proteinExistence type="predicted"/>
<gene>
    <name evidence="1" type="ORF">BARVI_09830</name>
</gene>
<sequence>MDRAGGCDFPVFSLFLFLLLLLLLLLLDSLRYLPNVAFGLDKKEPAGTFDKSVPAGDIV</sequence>
<accession>W0ESV8</accession>
<dbReference type="STRING" id="880074.BARVI_09830"/>
<evidence type="ECO:0000313" key="2">
    <source>
        <dbReference type="Proteomes" id="UP000018901"/>
    </source>
</evidence>
<dbReference type="HOGENOM" id="CLU_2950958_0_0_10"/>
<evidence type="ECO:0000313" key="1">
    <source>
        <dbReference type="EMBL" id="AHF13910.1"/>
    </source>
</evidence>